<dbReference type="EMBL" id="CP145892">
    <property type="protein sequence ID" value="WWP21192.1"/>
    <property type="molecule type" value="Genomic_DNA"/>
</dbReference>
<feature type="transmembrane region" description="Helical" evidence="1">
    <location>
        <begin position="300"/>
        <end position="319"/>
    </location>
</feature>
<dbReference type="PANTHER" id="PTHR30590:SF3">
    <property type="entry name" value="HYPOTHETICAL MEMBRANE SPANNING PROTEIN"/>
    <property type="match status" value="1"/>
</dbReference>
<keyword evidence="1" id="KW-0812">Transmembrane</keyword>
<dbReference type="Proteomes" id="UP001364764">
    <property type="component" value="Chromosome"/>
</dbReference>
<feature type="transmembrane region" description="Helical" evidence="1">
    <location>
        <begin position="20"/>
        <end position="38"/>
    </location>
</feature>
<feature type="transmembrane region" description="Helical" evidence="1">
    <location>
        <begin position="184"/>
        <end position="203"/>
    </location>
</feature>
<dbReference type="Pfam" id="PF04235">
    <property type="entry name" value="DUF418"/>
    <property type="match status" value="1"/>
</dbReference>
<dbReference type="InterPro" id="IPR007349">
    <property type="entry name" value="DUF418"/>
</dbReference>
<evidence type="ECO:0000259" key="2">
    <source>
        <dbReference type="Pfam" id="PF04235"/>
    </source>
</evidence>
<dbReference type="RefSeq" id="WP_338707682.1">
    <property type="nucleotide sequence ID" value="NZ_CP145892.1"/>
</dbReference>
<evidence type="ECO:0000313" key="4">
    <source>
        <dbReference type="Proteomes" id="UP001364764"/>
    </source>
</evidence>
<dbReference type="AlphaFoldDB" id="A0ABD8AUC2"/>
<dbReference type="GeneID" id="93474415"/>
<evidence type="ECO:0000256" key="1">
    <source>
        <dbReference type="SAM" id="Phobius"/>
    </source>
</evidence>
<feature type="transmembrane region" description="Helical" evidence="1">
    <location>
        <begin position="112"/>
        <end position="129"/>
    </location>
</feature>
<keyword evidence="1" id="KW-1133">Transmembrane helix</keyword>
<feature type="transmembrane region" description="Helical" evidence="1">
    <location>
        <begin position="58"/>
        <end position="75"/>
    </location>
</feature>
<gene>
    <name evidence="3" type="ORF">V6668_03080</name>
</gene>
<dbReference type="PANTHER" id="PTHR30590">
    <property type="entry name" value="INNER MEMBRANE PROTEIN"/>
    <property type="match status" value="1"/>
</dbReference>
<name>A0ABD8AUC2_PAEAM</name>
<proteinExistence type="predicted"/>
<organism evidence="3 4">
    <name type="scientific">Paenibacillus amylolyticus</name>
    <dbReference type="NCBI Taxonomy" id="1451"/>
    <lineage>
        <taxon>Bacteria</taxon>
        <taxon>Bacillati</taxon>
        <taxon>Bacillota</taxon>
        <taxon>Bacilli</taxon>
        <taxon>Bacillales</taxon>
        <taxon>Paenibacillaceae</taxon>
        <taxon>Paenibacillus</taxon>
    </lineage>
</organism>
<sequence length="363" mass="41319">MNYQPVLKQDRMKFLDLFRGFSLIGLPFVNVLALWVMLKPDTRVDFWIQRALYFWVEARFYDIFCFLFGLGFYLFLSRSAAKGQTKLFLYIRRMLILLALGYIHQQYQSGEALFLYAIIGLVVIPLYWAPRTVNLVIGVVGFIAAAAIGVKMLTIPFLIILGLSAGQYQLMEKIQKGLPYLGRIWFISFIASTVGIGIMWWVAPPDAMSPFLYEVIGASLPVAEQANMDAAFRLEHIGVAIGPVVSIFYLSTLLRLNQNMTFSKMLSPLHAFGRMALTNYIAQTIILLVVYQLIFADAAVSYMVSTLVCIGMVILQGIASNLWMRWFQYGPLEWVWRCGTYLSFIPIRKKHSGPRVHDTRARG</sequence>
<accession>A0ABD8AUC2</accession>
<dbReference type="InterPro" id="IPR052529">
    <property type="entry name" value="Bact_Transport_Assoc"/>
</dbReference>
<evidence type="ECO:0000313" key="3">
    <source>
        <dbReference type="EMBL" id="WWP21192.1"/>
    </source>
</evidence>
<feature type="domain" description="DUF418" evidence="2">
    <location>
        <begin position="222"/>
        <end position="342"/>
    </location>
</feature>
<reference evidence="3 4" key="1">
    <citation type="submission" date="2024-02" db="EMBL/GenBank/DDBJ databases">
        <title>Complete sequences of two Paenibacillus sp. strains and one Lysinibacillus strain isolated from the environment on STAA medium highlight biotechnological potential.</title>
        <authorList>
            <person name="Attere S.A."/>
            <person name="Piche L.C."/>
            <person name="Intertaglia L."/>
            <person name="Lami R."/>
            <person name="Charette S.J."/>
            <person name="Vincent A.T."/>
        </authorList>
    </citation>
    <scope>NUCLEOTIDE SEQUENCE [LARGE SCALE GENOMIC DNA]</scope>
    <source>
        <strain evidence="3 4">Y5S-7</strain>
    </source>
</reference>
<feature type="transmembrane region" description="Helical" evidence="1">
    <location>
        <begin position="237"/>
        <end position="256"/>
    </location>
</feature>
<protein>
    <submittedName>
        <fullName evidence="3">DUF418 domain-containing protein</fullName>
    </submittedName>
</protein>
<feature type="transmembrane region" description="Helical" evidence="1">
    <location>
        <begin position="135"/>
        <end position="163"/>
    </location>
</feature>
<feature type="transmembrane region" description="Helical" evidence="1">
    <location>
        <begin position="277"/>
        <end position="294"/>
    </location>
</feature>
<keyword evidence="1" id="KW-0472">Membrane</keyword>